<name>A0A9P6JK66_9AGAR</name>
<protein>
    <submittedName>
        <fullName evidence="1">Uncharacterized protein</fullName>
    </submittedName>
</protein>
<sequence>MDGSNAFARTLTRRPYKGSRRKIVLAMDIGTTFSGVSYSILDPGQQPIVKAVTRFPAQTHIGDAKIPSIAYYDQSGAIQAIGAEALEENILESAAENEWYKAEWFKLHLRDANNDSQSSSFDFNSDIPALPPNRTVIDIFADFLRYLHSCTKEYIKESHPNGEEIWDNANITNDIDYVLSHPNGWEGKEQTEMRKAAVEADLIPDTNDGHKRLSFVTEGEASLHFAVECGVLAENTEGVIIVDAGGGTVDISTYGKKMEGGRNIFSESATPECHFHGSVFVTMAAGKMMEEYLKDSPYVDDIEHIMQCFDRTTKLQFKSIESAQYVKFGSNRDMDVKYNIRFGQLKLEGWMIATCFEPSIDCIVKVVKEHQRTATTRISHVVLVGGFAASNWLFDQVKAMLSSTGLKVLRPENRTNKAVSDGAISYYLDHHVRARMARYSYGDFICVLYDETDDGHLDRSTRLVTWQDGTKRIPDYFDVMIKKGTSVSETQEFPINFYRIFKKGDHVNRTLNSTIWCYKGNHEDPQWRDIDPGGFVRLCTLQANLSDLPMKRKWTLRGSFYRVEYSVIIHFGLTEMKAQLQWLKSGRLYRTPAKIVYDP</sequence>
<dbReference type="OrthoDB" id="2963168at2759"/>
<reference evidence="1" key="1">
    <citation type="submission" date="2020-11" db="EMBL/GenBank/DDBJ databases">
        <authorList>
            <consortium name="DOE Joint Genome Institute"/>
            <person name="Ahrendt S."/>
            <person name="Riley R."/>
            <person name="Andreopoulos W."/>
            <person name="Labutti K."/>
            <person name="Pangilinan J."/>
            <person name="Ruiz-Duenas F.J."/>
            <person name="Barrasa J.M."/>
            <person name="Sanchez-Garcia M."/>
            <person name="Camarero S."/>
            <person name="Miyauchi S."/>
            <person name="Serrano A."/>
            <person name="Linde D."/>
            <person name="Babiker R."/>
            <person name="Drula E."/>
            <person name="Ayuso-Fernandez I."/>
            <person name="Pacheco R."/>
            <person name="Padilla G."/>
            <person name="Ferreira P."/>
            <person name="Barriuso J."/>
            <person name="Kellner H."/>
            <person name="Castanera R."/>
            <person name="Alfaro M."/>
            <person name="Ramirez L."/>
            <person name="Pisabarro A.G."/>
            <person name="Kuo A."/>
            <person name="Tritt A."/>
            <person name="Lipzen A."/>
            <person name="He G."/>
            <person name="Yan M."/>
            <person name="Ng V."/>
            <person name="Cullen D."/>
            <person name="Martin F."/>
            <person name="Rosso M.-N."/>
            <person name="Henrissat B."/>
            <person name="Hibbett D."/>
            <person name="Martinez A.T."/>
            <person name="Grigoriev I.V."/>
        </authorList>
    </citation>
    <scope>NUCLEOTIDE SEQUENCE</scope>
    <source>
        <strain evidence="1">CBS 506.95</strain>
    </source>
</reference>
<dbReference type="SUPFAM" id="SSF53067">
    <property type="entry name" value="Actin-like ATPase domain"/>
    <property type="match status" value="2"/>
</dbReference>
<evidence type="ECO:0000313" key="2">
    <source>
        <dbReference type="Proteomes" id="UP000807306"/>
    </source>
</evidence>
<dbReference type="AlphaFoldDB" id="A0A9P6JK66"/>
<dbReference type="PANTHER" id="PTHR14187">
    <property type="entry name" value="ALPHA KINASE/ELONGATION FACTOR 2 KINASE"/>
    <property type="match status" value="1"/>
</dbReference>
<dbReference type="Proteomes" id="UP000807306">
    <property type="component" value="Unassembled WGS sequence"/>
</dbReference>
<dbReference type="InterPro" id="IPR043129">
    <property type="entry name" value="ATPase_NBD"/>
</dbReference>
<proteinExistence type="predicted"/>
<organism evidence="1 2">
    <name type="scientific">Crepidotus variabilis</name>
    <dbReference type="NCBI Taxonomy" id="179855"/>
    <lineage>
        <taxon>Eukaryota</taxon>
        <taxon>Fungi</taxon>
        <taxon>Dikarya</taxon>
        <taxon>Basidiomycota</taxon>
        <taxon>Agaricomycotina</taxon>
        <taxon>Agaricomycetes</taxon>
        <taxon>Agaricomycetidae</taxon>
        <taxon>Agaricales</taxon>
        <taxon>Agaricineae</taxon>
        <taxon>Crepidotaceae</taxon>
        <taxon>Crepidotus</taxon>
    </lineage>
</organism>
<evidence type="ECO:0000313" key="1">
    <source>
        <dbReference type="EMBL" id="KAF9523668.1"/>
    </source>
</evidence>
<gene>
    <name evidence="1" type="ORF">CPB83DRAFT_775024</name>
</gene>
<accession>A0A9P6JK66</accession>
<dbReference type="EMBL" id="MU157912">
    <property type="protein sequence ID" value="KAF9523668.1"/>
    <property type="molecule type" value="Genomic_DNA"/>
</dbReference>
<keyword evidence="2" id="KW-1185">Reference proteome</keyword>
<dbReference type="Gene3D" id="3.30.420.40">
    <property type="match status" value="1"/>
</dbReference>
<dbReference type="PANTHER" id="PTHR14187:SF5">
    <property type="entry name" value="HEAT SHOCK 70 KDA PROTEIN 12A"/>
    <property type="match status" value="1"/>
</dbReference>
<comment type="caution">
    <text evidence="1">The sequence shown here is derived from an EMBL/GenBank/DDBJ whole genome shotgun (WGS) entry which is preliminary data.</text>
</comment>
<dbReference type="CDD" id="cd10170">
    <property type="entry name" value="ASKHA_NBD_HSP70"/>
    <property type="match status" value="1"/>
</dbReference>